<evidence type="ECO:0000313" key="1">
    <source>
        <dbReference type="EMBL" id="OGY44199.1"/>
    </source>
</evidence>
<dbReference type="STRING" id="1797532.A2729_05085"/>
<name>A0A1G1XVT9_9BACT</name>
<dbReference type="EMBL" id="MHIB01000020">
    <property type="protein sequence ID" value="OGY44199.1"/>
    <property type="molecule type" value="Genomic_DNA"/>
</dbReference>
<proteinExistence type="predicted"/>
<gene>
    <name evidence="1" type="ORF">A2729_05085</name>
</gene>
<accession>A0A1G1XVT9</accession>
<reference evidence="1 2" key="1">
    <citation type="journal article" date="2016" name="Nat. Commun.">
        <title>Thousands of microbial genomes shed light on interconnected biogeochemical processes in an aquifer system.</title>
        <authorList>
            <person name="Anantharaman K."/>
            <person name="Brown C.T."/>
            <person name="Hug L.A."/>
            <person name="Sharon I."/>
            <person name="Castelle C.J."/>
            <person name="Probst A.J."/>
            <person name="Thomas B.C."/>
            <person name="Singh A."/>
            <person name="Wilkins M.J."/>
            <person name="Karaoz U."/>
            <person name="Brodie E.L."/>
            <person name="Williams K.H."/>
            <person name="Hubbard S.S."/>
            <person name="Banfield J.F."/>
        </authorList>
    </citation>
    <scope>NUCLEOTIDE SEQUENCE [LARGE SCALE GENOMIC DNA]</scope>
</reference>
<dbReference type="AlphaFoldDB" id="A0A1G1XVT9"/>
<evidence type="ECO:0000313" key="2">
    <source>
        <dbReference type="Proteomes" id="UP000178930"/>
    </source>
</evidence>
<protein>
    <submittedName>
        <fullName evidence="1">Uncharacterized protein</fullName>
    </submittedName>
</protein>
<organism evidence="1 2">
    <name type="scientific">Candidatus Buchananbacteria bacterium RIFCSPHIGHO2_01_FULL_39_14</name>
    <dbReference type="NCBI Taxonomy" id="1797532"/>
    <lineage>
        <taxon>Bacteria</taxon>
        <taxon>Candidatus Buchananiibacteriota</taxon>
    </lineage>
</organism>
<comment type="caution">
    <text evidence="1">The sequence shown here is derived from an EMBL/GenBank/DDBJ whole genome shotgun (WGS) entry which is preliminary data.</text>
</comment>
<sequence>MTKNINQGRLNYPLSHKVWEEKKMNNRRLTRRRFRLAEKIVAPSLDAELFIDQSVDQIHPEPVKWPDLIASPHHRQQKEKTCLSCQSILNSYHHDRYCYACRRKINLGLSLATPPDSSHQKEKF</sequence>
<dbReference type="Proteomes" id="UP000178930">
    <property type="component" value="Unassembled WGS sequence"/>
</dbReference>